<organism evidence="2 3">
    <name type="scientific">Streptomyces hydrogenans</name>
    <dbReference type="NCBI Taxonomy" id="1873719"/>
    <lineage>
        <taxon>Bacteria</taxon>
        <taxon>Bacillati</taxon>
        <taxon>Actinomycetota</taxon>
        <taxon>Actinomycetes</taxon>
        <taxon>Kitasatosporales</taxon>
        <taxon>Streptomycetaceae</taxon>
        <taxon>Streptomyces</taxon>
    </lineage>
</organism>
<feature type="region of interest" description="Disordered" evidence="1">
    <location>
        <begin position="270"/>
        <end position="294"/>
    </location>
</feature>
<protein>
    <recommendedName>
        <fullName evidence="4">Minor tail protein</fullName>
    </recommendedName>
</protein>
<sequence length="1350" mass="143374">MAQSFTLLPSGDIENDGWALVGSNVTEVWEVIGTLIDDCYVRSPQYRGSATVSFPIDSEDLPAGAIIDSVTVIIRMKTNAGSGPRTVTVNVLSSENMSRYTSRTLQATSAFTTHEVGTYTKDPMGKSWDIHRINKLRLRVYCLNDLFDAIQISQLYVRVNYHVRPKVVVTAPTGTSVSPSPLVKWNYTHEEGEPQSKAQIKVFTAQQVAAVSTFNADTEPPVYDVTQTGSAPQHAVTTTLNNGGYRTYVRVWSDHNAKSDWAYKDVTINAPSPGVPGDDNAGDSGTPGVGVPSAIPDTYTSSAQLRMRDASNLLSVNQADFEIASDALEWTATGASLARVVSKAFGTGEASMSITATSTSDITVETTFVEISPSLPLTLRAQTLTAVTGRSVSLFATFYDATFTAISSSAAVQTTDAATTWKELVSNVTAPAGATYLKLKYQILSPALSEVHYIDHCGVMYGTNSAWTDGGHQSHNLLSSYLATADDPESNVEEWEQGNSATTVTRTAVTGTGGHGLLCQQMQYVGAAANIAYRATGTVFTSPTSGTNYTLNKPAGTVQNDLLLAFVTSSAGGAIVPPAGWSLVSSAIVDDDASYDVSLHVLKRTAVSSDPSSWSTGKLATASSRRTAVVVGYSGAAHADDQFIAESIRKDSGGNPVHRTQIITNTDPNGWRVGAFAASDDNAGATFSANRVSPPGSDAPPIAFVGSSSKWVQHSNTTSFTIHKPTGVVSGDLMIASVVMSGYAPTVTPPSGWTLVKWHSQPFSGGSDGGVHSGDVTVAILKRTAGSSEPASWTGSHSAAGQPKVTQVVAYRNCDIASAQFIAQNSAGIHNTSRVPTPEVTNTDSNAWRVCMFGATTPFASSWSSGDVAERCDSSTSLDGFPDAVLSFSDSGGPISTGTHKRTGQINSISNSQSNVPSGNFFAGVGWIGILKPLSGPPAQPGNETERVDNTNGASSPWVSTAVYDSNGVVPAGATGLYGQFAGAGNGYAGSMASWIGILRPASSIPAGVASARPNVWVDISEMDPDVLDLAGNKVTVAASFLGTTDGTPLVGVEFARANQPISDAVTTGAVFGTVTWTKAWATFAVPAGTTRMRPVLSAVGRELDDIVRFDRVGLMLGAPAAGETPVWRNGTSRREHPVWSKPIIQYSDDAGIGYESWRLLPGQKLIPPAFRADTGQLAYVDHSIIPLNSRKYRVQTMSYGLNGEVFSSGWGPESNEVSFTALNWWLKDFSDLSTSLRLRVKYEDVQVTTDNTASVFQPLGEDYPIVMTEGYKADSLTISVFCDRQEEAALFRLLRANRTLLLQSDTDYAWWVRPVDALTVNNLAVSQLRRTTDPVKLITCKFVQVKPEE</sequence>
<comment type="caution">
    <text evidence="2">The sequence shown here is derived from an EMBL/GenBank/DDBJ whole genome shotgun (WGS) entry which is preliminary data.</text>
</comment>
<reference evidence="2" key="1">
    <citation type="submission" date="2024-05" db="EMBL/GenBank/DDBJ databases">
        <title>Whole genome shotgun sequence of Streptomyces hydrogenans NBRC 13475.</title>
        <authorList>
            <person name="Komaki H."/>
            <person name="Tamura T."/>
        </authorList>
    </citation>
    <scope>NUCLEOTIDE SEQUENCE</scope>
    <source>
        <strain evidence="2">NBRC 13475</strain>
    </source>
</reference>
<evidence type="ECO:0000256" key="1">
    <source>
        <dbReference type="SAM" id="MobiDB-lite"/>
    </source>
</evidence>
<dbReference type="Proteomes" id="UP001052739">
    <property type="component" value="Unassembled WGS sequence"/>
</dbReference>
<gene>
    <name evidence="2" type="ORF">Shyd_66370</name>
</gene>
<evidence type="ECO:0000313" key="2">
    <source>
        <dbReference type="EMBL" id="GHI25266.1"/>
    </source>
</evidence>
<evidence type="ECO:0000313" key="3">
    <source>
        <dbReference type="Proteomes" id="UP001052739"/>
    </source>
</evidence>
<keyword evidence="3" id="KW-1185">Reference proteome</keyword>
<dbReference type="EMBL" id="BNDW01000068">
    <property type="protein sequence ID" value="GHI25266.1"/>
    <property type="molecule type" value="Genomic_DNA"/>
</dbReference>
<dbReference type="RefSeq" id="WP_190222716.1">
    <property type="nucleotide sequence ID" value="NZ_BNBS01000020.1"/>
</dbReference>
<accession>A0ABQ3PJS6</accession>
<name>A0ABQ3PJS6_9ACTN</name>
<proteinExistence type="predicted"/>
<evidence type="ECO:0008006" key="4">
    <source>
        <dbReference type="Google" id="ProtNLM"/>
    </source>
</evidence>
<dbReference type="Gene3D" id="2.60.120.260">
    <property type="entry name" value="Galactose-binding domain-like"/>
    <property type="match status" value="1"/>
</dbReference>